<reference evidence="2" key="1">
    <citation type="journal article" date="2019" name="Int. J. Syst. Evol. Microbiol.">
        <title>The Global Catalogue of Microorganisms (GCM) 10K type strain sequencing project: providing services to taxonomists for standard genome sequencing and annotation.</title>
        <authorList>
            <consortium name="The Broad Institute Genomics Platform"/>
            <consortium name="The Broad Institute Genome Sequencing Center for Infectious Disease"/>
            <person name="Wu L."/>
            <person name="Ma J."/>
        </authorList>
    </citation>
    <scope>NUCLEOTIDE SEQUENCE [LARGE SCALE GENOMIC DNA]</scope>
    <source>
        <strain evidence="2">JCM 16925</strain>
    </source>
</reference>
<protein>
    <recommendedName>
        <fullName evidence="3">DUF2716 domain-containing protein</fullName>
    </recommendedName>
</protein>
<evidence type="ECO:0000313" key="1">
    <source>
        <dbReference type="EMBL" id="GAA4045080.1"/>
    </source>
</evidence>
<sequence length="201" mass="22968">MDGPVTEVPTTPLAVYRIMPPFRDDLRLVLVLSEQLMRWQFKGDPADFPRRAAADWQGPPEWQEMDYPSISAAAPVFSRRIADRVRERFADGGTFVPVDLPSKPEGAYELFVAEHVVDCLDHERSSEPRMPRREVERAVFRPDALPLHVPAFRVPESFWAVYWNGWAADLLCDLIGEDDLELRLVWSTDPEAEPHPAPMGF</sequence>
<gene>
    <name evidence="1" type="ORF">GCM10022233_13300</name>
</gene>
<comment type="caution">
    <text evidence="1">The sequence shown here is derived from an EMBL/GenBank/DDBJ whole genome shotgun (WGS) entry which is preliminary data.</text>
</comment>
<name>A0ABP7UJF3_9ACTN</name>
<accession>A0ABP7UJF3</accession>
<dbReference type="Proteomes" id="UP001499984">
    <property type="component" value="Unassembled WGS sequence"/>
</dbReference>
<keyword evidence="2" id="KW-1185">Reference proteome</keyword>
<dbReference type="EMBL" id="BAAAZY010000005">
    <property type="protein sequence ID" value="GAA4045080.1"/>
    <property type="molecule type" value="Genomic_DNA"/>
</dbReference>
<organism evidence="1 2">
    <name type="scientific">Streptomyces shaanxiensis</name>
    <dbReference type="NCBI Taxonomy" id="653357"/>
    <lineage>
        <taxon>Bacteria</taxon>
        <taxon>Bacillati</taxon>
        <taxon>Actinomycetota</taxon>
        <taxon>Actinomycetes</taxon>
        <taxon>Kitasatosporales</taxon>
        <taxon>Streptomycetaceae</taxon>
        <taxon>Streptomyces</taxon>
    </lineage>
</organism>
<evidence type="ECO:0008006" key="3">
    <source>
        <dbReference type="Google" id="ProtNLM"/>
    </source>
</evidence>
<proteinExistence type="predicted"/>
<evidence type="ECO:0000313" key="2">
    <source>
        <dbReference type="Proteomes" id="UP001499984"/>
    </source>
</evidence>